<dbReference type="GO" id="GO:0005524">
    <property type="term" value="F:ATP binding"/>
    <property type="evidence" value="ECO:0007669"/>
    <property type="project" value="UniProtKB-KW"/>
</dbReference>
<dbReference type="InterPro" id="IPR003593">
    <property type="entry name" value="AAA+_ATPase"/>
</dbReference>
<dbReference type="RefSeq" id="WP_379563514.1">
    <property type="nucleotide sequence ID" value="NZ_JBHUMX010000041.1"/>
</dbReference>
<dbReference type="Proteomes" id="UP001597451">
    <property type="component" value="Unassembled WGS sequence"/>
</dbReference>
<dbReference type="InterPro" id="IPR017871">
    <property type="entry name" value="ABC_transporter-like_CS"/>
</dbReference>
<dbReference type="CDD" id="cd03230">
    <property type="entry name" value="ABC_DR_subfamily_A"/>
    <property type="match status" value="1"/>
</dbReference>
<evidence type="ECO:0000256" key="2">
    <source>
        <dbReference type="ARBA" id="ARBA00022840"/>
    </source>
</evidence>
<comment type="caution">
    <text evidence="4">The sequence shown here is derived from an EMBL/GenBank/DDBJ whole genome shotgun (WGS) entry which is preliminary data.</text>
</comment>
<reference evidence="5" key="1">
    <citation type="journal article" date="2019" name="Int. J. Syst. Evol. Microbiol.">
        <title>The Global Catalogue of Microorganisms (GCM) 10K type strain sequencing project: providing services to taxonomists for standard genome sequencing and annotation.</title>
        <authorList>
            <consortium name="The Broad Institute Genomics Platform"/>
            <consortium name="The Broad Institute Genome Sequencing Center for Infectious Disease"/>
            <person name="Wu L."/>
            <person name="Ma J."/>
        </authorList>
    </citation>
    <scope>NUCLEOTIDE SEQUENCE [LARGE SCALE GENOMIC DNA]</scope>
    <source>
        <strain evidence="5">TISTR 1858</strain>
    </source>
</reference>
<evidence type="ECO:0000259" key="3">
    <source>
        <dbReference type="PROSITE" id="PS50893"/>
    </source>
</evidence>
<evidence type="ECO:0000313" key="5">
    <source>
        <dbReference type="Proteomes" id="UP001597451"/>
    </source>
</evidence>
<protein>
    <submittedName>
        <fullName evidence="4">ATP-binding cassette domain-containing protein</fullName>
    </submittedName>
</protein>
<keyword evidence="5" id="KW-1185">Reference proteome</keyword>
<keyword evidence="2 4" id="KW-0067">ATP-binding</keyword>
<keyword evidence="1" id="KW-0547">Nucleotide-binding</keyword>
<evidence type="ECO:0000313" key="4">
    <source>
        <dbReference type="EMBL" id="MFD2630366.1"/>
    </source>
</evidence>
<evidence type="ECO:0000256" key="1">
    <source>
        <dbReference type="ARBA" id="ARBA00022741"/>
    </source>
</evidence>
<proteinExistence type="predicted"/>
<dbReference type="Gene3D" id="3.40.50.300">
    <property type="entry name" value="P-loop containing nucleotide triphosphate hydrolases"/>
    <property type="match status" value="1"/>
</dbReference>
<dbReference type="EMBL" id="JBHUMX010000041">
    <property type="protein sequence ID" value="MFD2630366.1"/>
    <property type="molecule type" value="Genomic_DNA"/>
</dbReference>
<accession>A0ABW5Q4A6</accession>
<gene>
    <name evidence="4" type="ORF">ACFSUN_16385</name>
</gene>
<sequence length="299" mass="34791">MLKLKNITVAYKDKKVLDELSFYAEKGEIIGVVAPNGTGKTTLFHVMANFIKPKSGEVIFNGKHKYTTEKAELSIRKHLSTFPDQSDLFNELSGVDHLKLYGNMWKGSTKHIQEIIDYLQMNDYVKRKVGTYSLGMRQRLCFAMMVAADTSIMLMDEVMNGLDVSNVELISQRLLQMKKEQKLIFVASHLLENLDLYADRVIFLKDGTIIHEQRLHEKSGLYIKIELKPEQYKTLKHKENLPKEHVYIADHLFCMPLDHLSYTEQTNWLQTLLYYMDKEITIGPLGTVEHYEKYYLDKE</sequence>
<dbReference type="SUPFAM" id="SSF52540">
    <property type="entry name" value="P-loop containing nucleoside triphosphate hydrolases"/>
    <property type="match status" value="1"/>
</dbReference>
<dbReference type="InterPro" id="IPR003439">
    <property type="entry name" value="ABC_transporter-like_ATP-bd"/>
</dbReference>
<organism evidence="4 5">
    <name type="scientific">Oceanobacillus kapialis</name>
    <dbReference type="NCBI Taxonomy" id="481353"/>
    <lineage>
        <taxon>Bacteria</taxon>
        <taxon>Bacillati</taxon>
        <taxon>Bacillota</taxon>
        <taxon>Bacilli</taxon>
        <taxon>Bacillales</taxon>
        <taxon>Bacillaceae</taxon>
        <taxon>Oceanobacillus</taxon>
    </lineage>
</organism>
<dbReference type="Pfam" id="PF00005">
    <property type="entry name" value="ABC_tran"/>
    <property type="match status" value="1"/>
</dbReference>
<dbReference type="PROSITE" id="PS00211">
    <property type="entry name" value="ABC_TRANSPORTER_1"/>
    <property type="match status" value="1"/>
</dbReference>
<dbReference type="PANTHER" id="PTHR43158">
    <property type="entry name" value="SKFA PEPTIDE EXPORT ATP-BINDING PROTEIN SKFE"/>
    <property type="match status" value="1"/>
</dbReference>
<name>A0ABW5Q4A6_9BACI</name>
<dbReference type="InterPro" id="IPR027417">
    <property type="entry name" value="P-loop_NTPase"/>
</dbReference>
<dbReference type="PROSITE" id="PS50893">
    <property type="entry name" value="ABC_TRANSPORTER_2"/>
    <property type="match status" value="1"/>
</dbReference>
<dbReference type="SMART" id="SM00382">
    <property type="entry name" value="AAA"/>
    <property type="match status" value="1"/>
</dbReference>
<dbReference type="PANTHER" id="PTHR43158:SF7">
    <property type="entry name" value="ABC TRANSPORTER, ATP-BINDING PROTEIN"/>
    <property type="match status" value="1"/>
</dbReference>
<feature type="domain" description="ABC transporter" evidence="3">
    <location>
        <begin position="2"/>
        <end position="231"/>
    </location>
</feature>